<name>E6TYJ5_EVAC2</name>
<accession>E6TYJ5</accession>
<gene>
    <name evidence="1" type="ordered locus">Bcell_1783</name>
</gene>
<dbReference type="SUPFAM" id="SSF89550">
    <property type="entry name" value="PHP domain-like"/>
    <property type="match status" value="1"/>
</dbReference>
<dbReference type="eggNOG" id="COG1379">
    <property type="taxonomic scope" value="Bacteria"/>
</dbReference>
<dbReference type="RefSeq" id="WP_013488382.1">
    <property type="nucleotide sequence ID" value="NC_014829.1"/>
</dbReference>
<dbReference type="Gene3D" id="1.10.150.20">
    <property type="entry name" value="5' to 3' exonuclease, C-terminal subdomain"/>
    <property type="match status" value="1"/>
</dbReference>
<dbReference type="KEGG" id="bco:Bcell_1783"/>
<dbReference type="Proteomes" id="UP000001401">
    <property type="component" value="Chromosome"/>
</dbReference>
<dbReference type="STRING" id="649639.Bcell_1783"/>
<dbReference type="AlphaFoldDB" id="E6TYJ5"/>
<dbReference type="InterPro" id="IPR010994">
    <property type="entry name" value="RuvA_2-like"/>
</dbReference>
<dbReference type="HOGENOM" id="CLU_060249_0_0_9"/>
<dbReference type="SUPFAM" id="SSF47781">
    <property type="entry name" value="RuvA domain 2-like"/>
    <property type="match status" value="1"/>
</dbReference>
<evidence type="ECO:0000313" key="2">
    <source>
        <dbReference type="Proteomes" id="UP000001401"/>
    </source>
</evidence>
<keyword evidence="2" id="KW-1185">Reference proteome</keyword>
<dbReference type="PANTHER" id="PTHR40084:SF1">
    <property type="entry name" value="PHOSPHOTRANSFERASE"/>
    <property type="match status" value="1"/>
</dbReference>
<dbReference type="EMBL" id="CP002394">
    <property type="protein sequence ID" value="ADU30045.1"/>
    <property type="molecule type" value="Genomic_DNA"/>
</dbReference>
<protein>
    <recommendedName>
        <fullName evidence="3">TIGR00375 family protein</fullName>
    </recommendedName>
</protein>
<proteinExistence type="predicted"/>
<organism evidence="1 2">
    <name type="scientific">Evansella cellulosilytica (strain ATCC 21833 / DSM 2522 / FERM P-1141 / JCM 9156 / N-4)</name>
    <name type="common">Bacillus cellulosilyticus</name>
    <dbReference type="NCBI Taxonomy" id="649639"/>
    <lineage>
        <taxon>Bacteria</taxon>
        <taxon>Bacillati</taxon>
        <taxon>Bacillota</taxon>
        <taxon>Bacilli</taxon>
        <taxon>Bacillales</taxon>
        <taxon>Bacillaceae</taxon>
        <taxon>Evansella</taxon>
    </lineage>
</organism>
<dbReference type="CDD" id="cd19067">
    <property type="entry name" value="PfuEndoQ-like"/>
    <property type="match status" value="1"/>
</dbReference>
<sequence>MPAKKSVKNYYMDLHIHIGRTNTGRSVKITASRNLTLMSVLNEALYRKGLDIVGIIDTHSPDVLKEILDLVTTGRAIEVEGGGVLYDKSLLLLLGTELEIYDEQCKGPIHVLCFLPTIEAMSKFSSWCEKRLKNIHLSSQRIYTSGKELQRKVKELEGIFIPAHIFTPFKSLYGKGVDYSLVEVFEPTLIDAVELGLSADTSMAVQIKELDRYSFVTNSDAHSSVKIAREHQVVQLDHVNFTEVKKTILGEQGKIVKNVGLHPRLGKYFQTVCGKCLSKMEKDNVCRCGSTSYIKGVSERVKEIATLQALKYRHEHTHKSSRPPYVHQVPLQFIRGCGPKTLDKLLSHFGNEMVVLHEAPVEDLKKVVPSNIANNIIKARLGKLEFEEGGGGVYGKVK</sequence>
<evidence type="ECO:0000313" key="1">
    <source>
        <dbReference type="EMBL" id="ADU30045.1"/>
    </source>
</evidence>
<evidence type="ECO:0008006" key="3">
    <source>
        <dbReference type="Google" id="ProtNLM"/>
    </source>
</evidence>
<dbReference type="PANTHER" id="PTHR40084">
    <property type="entry name" value="PHOSPHOHYDROLASE, PHP FAMILY"/>
    <property type="match status" value="1"/>
</dbReference>
<reference evidence="1" key="1">
    <citation type="submission" date="2010-12" db="EMBL/GenBank/DDBJ databases">
        <title>Complete sequence of Bacillus cellulosilyticus DSM 2522.</title>
        <authorList>
            <consortium name="US DOE Joint Genome Institute"/>
            <person name="Lucas S."/>
            <person name="Copeland A."/>
            <person name="Lapidus A."/>
            <person name="Cheng J.-F."/>
            <person name="Bruce D."/>
            <person name="Goodwin L."/>
            <person name="Pitluck S."/>
            <person name="Chertkov O."/>
            <person name="Detter J.C."/>
            <person name="Han C."/>
            <person name="Tapia R."/>
            <person name="Land M."/>
            <person name="Hauser L."/>
            <person name="Jeffries C."/>
            <person name="Kyrpides N."/>
            <person name="Ivanova N."/>
            <person name="Mikhailova N."/>
            <person name="Brumm P."/>
            <person name="Mead D."/>
            <person name="Woyke T."/>
        </authorList>
    </citation>
    <scope>NUCLEOTIDE SEQUENCE [LARGE SCALE GENOMIC DNA]</scope>
    <source>
        <strain evidence="1">DSM 2522</strain>
    </source>
</reference>
<dbReference type="InterPro" id="IPR016195">
    <property type="entry name" value="Pol/histidinol_Pase-like"/>
</dbReference>
<dbReference type="Gene3D" id="3.20.20.140">
    <property type="entry name" value="Metal-dependent hydrolases"/>
    <property type="match status" value="1"/>
</dbReference>